<dbReference type="SUPFAM" id="SSF54211">
    <property type="entry name" value="Ribosomal protein S5 domain 2-like"/>
    <property type="match status" value="1"/>
</dbReference>
<dbReference type="RefSeq" id="WP_146531139.1">
    <property type="nucleotide sequence ID" value="NZ_SJPV01000019.1"/>
</dbReference>
<dbReference type="InterPro" id="IPR014721">
    <property type="entry name" value="Ribsml_uS5_D2-typ_fold_subgr"/>
</dbReference>
<proteinExistence type="inferred from homology"/>
<dbReference type="InterPro" id="IPR000100">
    <property type="entry name" value="RNase_P"/>
</dbReference>
<name>A0A5C6D5I4_9BACT</name>
<protein>
    <recommendedName>
        <fullName evidence="6 7">Ribonuclease P protein component</fullName>
        <shortName evidence="6">RNase P protein</shortName>
        <shortName evidence="6">RNaseP protein</shortName>
        <ecNumber evidence="6 7">3.1.26.5</ecNumber>
    </recommendedName>
    <alternativeName>
        <fullName evidence="6">Protein C5</fullName>
    </alternativeName>
</protein>
<evidence type="ECO:0000256" key="1">
    <source>
        <dbReference type="ARBA" id="ARBA00022694"/>
    </source>
</evidence>
<reference evidence="8 9" key="1">
    <citation type="submission" date="2019-02" db="EMBL/GenBank/DDBJ databases">
        <title>Deep-cultivation of Planctomycetes and their phenomic and genomic characterization uncovers novel biology.</title>
        <authorList>
            <person name="Wiegand S."/>
            <person name="Jogler M."/>
            <person name="Boedeker C."/>
            <person name="Pinto D."/>
            <person name="Vollmers J."/>
            <person name="Rivas-Marin E."/>
            <person name="Kohn T."/>
            <person name="Peeters S.H."/>
            <person name="Heuer A."/>
            <person name="Rast P."/>
            <person name="Oberbeckmann S."/>
            <person name="Bunk B."/>
            <person name="Jeske O."/>
            <person name="Meyerdierks A."/>
            <person name="Storesund J.E."/>
            <person name="Kallscheuer N."/>
            <person name="Luecker S."/>
            <person name="Lage O.M."/>
            <person name="Pohl T."/>
            <person name="Merkel B.J."/>
            <person name="Hornburger P."/>
            <person name="Mueller R.-W."/>
            <person name="Bruemmer F."/>
            <person name="Labrenz M."/>
            <person name="Spormann A.M."/>
            <person name="Op Den Camp H."/>
            <person name="Overmann J."/>
            <person name="Amann R."/>
            <person name="Jetten M.S.M."/>
            <person name="Mascher T."/>
            <person name="Medema M.H."/>
            <person name="Devos D.P."/>
            <person name="Kaster A.-K."/>
            <person name="Ovreas L."/>
            <person name="Rohde M."/>
            <person name="Galperin M.Y."/>
            <person name="Jogler C."/>
        </authorList>
    </citation>
    <scope>NUCLEOTIDE SEQUENCE [LARGE SCALE GENOMIC DNA]</scope>
    <source>
        <strain evidence="8 9">Poly41</strain>
    </source>
</reference>
<dbReference type="Gene3D" id="3.30.230.10">
    <property type="match status" value="1"/>
</dbReference>
<comment type="function">
    <text evidence="6">RNaseP catalyzes the removal of the 5'-leader sequence from pre-tRNA to produce the mature 5'-terminus. It can also cleave other RNA substrates such as 4.5S RNA. The protein component plays an auxiliary but essential role in vivo by binding to the 5'-leader sequence and broadening the substrate specificity of the ribozyme.</text>
</comment>
<evidence type="ECO:0000256" key="4">
    <source>
        <dbReference type="ARBA" id="ARBA00022801"/>
    </source>
</evidence>
<comment type="similarity">
    <text evidence="6">Belongs to the RnpA family.</text>
</comment>
<accession>A0A5C6D5I4</accession>
<keyword evidence="4 6" id="KW-0378">Hydrolase</keyword>
<evidence type="ECO:0000313" key="9">
    <source>
        <dbReference type="Proteomes" id="UP000319143"/>
    </source>
</evidence>
<keyword evidence="3 6" id="KW-0255">Endonuclease</keyword>
<evidence type="ECO:0000256" key="3">
    <source>
        <dbReference type="ARBA" id="ARBA00022759"/>
    </source>
</evidence>
<dbReference type="PANTHER" id="PTHR33992">
    <property type="entry name" value="RIBONUCLEASE P PROTEIN COMPONENT"/>
    <property type="match status" value="1"/>
</dbReference>
<evidence type="ECO:0000256" key="2">
    <source>
        <dbReference type="ARBA" id="ARBA00022722"/>
    </source>
</evidence>
<dbReference type="PANTHER" id="PTHR33992:SF1">
    <property type="entry name" value="RIBONUCLEASE P PROTEIN COMPONENT"/>
    <property type="match status" value="1"/>
</dbReference>
<evidence type="ECO:0000313" key="8">
    <source>
        <dbReference type="EMBL" id="TWU30981.1"/>
    </source>
</evidence>
<dbReference type="AlphaFoldDB" id="A0A5C6D5I4"/>
<dbReference type="InterPro" id="IPR020568">
    <property type="entry name" value="Ribosomal_Su5_D2-typ_SF"/>
</dbReference>
<organism evidence="8 9">
    <name type="scientific">Novipirellula artificiosorum</name>
    <dbReference type="NCBI Taxonomy" id="2528016"/>
    <lineage>
        <taxon>Bacteria</taxon>
        <taxon>Pseudomonadati</taxon>
        <taxon>Planctomycetota</taxon>
        <taxon>Planctomycetia</taxon>
        <taxon>Pirellulales</taxon>
        <taxon>Pirellulaceae</taxon>
        <taxon>Novipirellula</taxon>
    </lineage>
</organism>
<evidence type="ECO:0000256" key="5">
    <source>
        <dbReference type="ARBA" id="ARBA00022884"/>
    </source>
</evidence>
<dbReference type="Proteomes" id="UP000319143">
    <property type="component" value="Unassembled WGS sequence"/>
</dbReference>
<sequence length="117" mass="13319">MRYFFPKSRRIVRSDRFTIVLRQGACAADGVLVLFAVAQSTPGPTRIGITIPRRAGNAVIRNRWKRWIRESFRTQWEHLPAGLDIVVRPKKGATPAWKTIRKSVPSLARKAAKRLQA</sequence>
<dbReference type="EMBL" id="SJPV01000019">
    <property type="protein sequence ID" value="TWU30981.1"/>
    <property type="molecule type" value="Genomic_DNA"/>
</dbReference>
<dbReference type="OrthoDB" id="9810867at2"/>
<dbReference type="Pfam" id="PF00825">
    <property type="entry name" value="Ribonuclease_P"/>
    <property type="match status" value="1"/>
</dbReference>
<dbReference type="GO" id="GO:0042781">
    <property type="term" value="F:3'-tRNA processing endoribonuclease activity"/>
    <property type="evidence" value="ECO:0007669"/>
    <property type="project" value="TreeGrafter"/>
</dbReference>
<evidence type="ECO:0000256" key="7">
    <source>
        <dbReference type="NCBIfam" id="TIGR00188"/>
    </source>
</evidence>
<comment type="subunit">
    <text evidence="6">Consists of a catalytic RNA component (M1 or rnpB) and a protein subunit.</text>
</comment>
<dbReference type="GO" id="GO:0004526">
    <property type="term" value="F:ribonuclease P activity"/>
    <property type="evidence" value="ECO:0007669"/>
    <property type="project" value="UniProtKB-UniRule"/>
</dbReference>
<dbReference type="GO" id="GO:0001682">
    <property type="term" value="P:tRNA 5'-leader removal"/>
    <property type="evidence" value="ECO:0007669"/>
    <property type="project" value="UniProtKB-UniRule"/>
</dbReference>
<dbReference type="NCBIfam" id="TIGR00188">
    <property type="entry name" value="rnpA"/>
    <property type="match status" value="1"/>
</dbReference>
<comment type="caution">
    <text evidence="8">The sequence shown here is derived from an EMBL/GenBank/DDBJ whole genome shotgun (WGS) entry which is preliminary data.</text>
</comment>
<keyword evidence="9" id="KW-1185">Reference proteome</keyword>
<keyword evidence="2 6" id="KW-0540">Nuclease</keyword>
<dbReference type="GO" id="GO:0030677">
    <property type="term" value="C:ribonuclease P complex"/>
    <property type="evidence" value="ECO:0007669"/>
    <property type="project" value="TreeGrafter"/>
</dbReference>
<comment type="catalytic activity">
    <reaction evidence="6">
        <text>Endonucleolytic cleavage of RNA, removing 5'-extranucleotides from tRNA precursor.</text>
        <dbReference type="EC" id="3.1.26.5"/>
    </reaction>
</comment>
<evidence type="ECO:0000256" key="6">
    <source>
        <dbReference type="HAMAP-Rule" id="MF_00227"/>
    </source>
</evidence>
<dbReference type="EC" id="3.1.26.5" evidence="6 7"/>
<dbReference type="HAMAP" id="MF_00227">
    <property type="entry name" value="RNase_P"/>
    <property type="match status" value="1"/>
</dbReference>
<keyword evidence="5 6" id="KW-0694">RNA-binding</keyword>
<keyword evidence="1 6" id="KW-0819">tRNA processing</keyword>
<gene>
    <name evidence="6 8" type="primary">rnpA</name>
    <name evidence="8" type="ORF">Poly41_64500</name>
</gene>
<dbReference type="GO" id="GO:0000049">
    <property type="term" value="F:tRNA binding"/>
    <property type="evidence" value="ECO:0007669"/>
    <property type="project" value="UniProtKB-UniRule"/>
</dbReference>